<protein>
    <submittedName>
        <fullName evidence="2">Uncharacterized protein</fullName>
    </submittedName>
</protein>
<name>A0A7J0GYA4_9ERIC</name>
<accession>A0A7J0GYA4</accession>
<dbReference type="EMBL" id="BJWL01000025">
    <property type="protein sequence ID" value="GFZ15803.1"/>
    <property type="molecule type" value="Genomic_DNA"/>
</dbReference>
<proteinExistence type="predicted"/>
<keyword evidence="3" id="KW-1185">Reference proteome</keyword>
<dbReference type="Proteomes" id="UP000585474">
    <property type="component" value="Unassembled WGS sequence"/>
</dbReference>
<gene>
    <name evidence="2" type="ORF">Acr_25g0002120</name>
</gene>
<evidence type="ECO:0000313" key="3">
    <source>
        <dbReference type="Proteomes" id="UP000585474"/>
    </source>
</evidence>
<organism evidence="2 3">
    <name type="scientific">Actinidia rufa</name>
    <dbReference type="NCBI Taxonomy" id="165716"/>
    <lineage>
        <taxon>Eukaryota</taxon>
        <taxon>Viridiplantae</taxon>
        <taxon>Streptophyta</taxon>
        <taxon>Embryophyta</taxon>
        <taxon>Tracheophyta</taxon>
        <taxon>Spermatophyta</taxon>
        <taxon>Magnoliopsida</taxon>
        <taxon>eudicotyledons</taxon>
        <taxon>Gunneridae</taxon>
        <taxon>Pentapetalae</taxon>
        <taxon>asterids</taxon>
        <taxon>Ericales</taxon>
        <taxon>Actinidiaceae</taxon>
        <taxon>Actinidia</taxon>
    </lineage>
</organism>
<reference evidence="2 3" key="1">
    <citation type="submission" date="2019-07" db="EMBL/GenBank/DDBJ databases">
        <title>De Novo Assembly of kiwifruit Actinidia rufa.</title>
        <authorList>
            <person name="Sugita-Konishi S."/>
            <person name="Sato K."/>
            <person name="Mori E."/>
            <person name="Abe Y."/>
            <person name="Kisaki G."/>
            <person name="Hamano K."/>
            <person name="Suezawa K."/>
            <person name="Otani M."/>
            <person name="Fukuda T."/>
            <person name="Manabe T."/>
            <person name="Gomi K."/>
            <person name="Tabuchi M."/>
            <person name="Akimitsu K."/>
            <person name="Kataoka I."/>
        </authorList>
    </citation>
    <scope>NUCLEOTIDE SEQUENCE [LARGE SCALE GENOMIC DNA]</scope>
    <source>
        <strain evidence="3">cv. Fuchu</strain>
    </source>
</reference>
<keyword evidence="1" id="KW-0175">Coiled coil</keyword>
<comment type="caution">
    <text evidence="2">The sequence shown here is derived from an EMBL/GenBank/DDBJ whole genome shotgun (WGS) entry which is preliminary data.</text>
</comment>
<feature type="coiled-coil region" evidence="1">
    <location>
        <begin position="239"/>
        <end position="266"/>
    </location>
</feature>
<dbReference type="AlphaFoldDB" id="A0A7J0GYA4"/>
<evidence type="ECO:0000256" key="1">
    <source>
        <dbReference type="SAM" id="Coils"/>
    </source>
</evidence>
<sequence length="310" mass="35381">MLAVDALMKREGKEFTAEDLLHVYCIVRLRRNLETHMYEGFNAHFWRRSNRCVAIIIAVNNCRQTRNIAKLLGYVPSYHPTIPYRVNRRGQPRLPPLCICERALRRRSSLLIEVSDLIKGTIAELKQLREDAKGENTGRREVNQVPAIAPLVQILSAEPILVSSLDSEVTGDLDFPKVQPGTREIVEHLFDQGSNLGFSSREEEKVMVPKDMVDLATEDSEVFRGRLLVMGAQKHVMDLKKANEKIYGLEKELKQMKIKLSNARNTAKIAIGQRNQTQQEVAKLKEVACSEMYQKVFDRGYKRAGDAYEN</sequence>
<evidence type="ECO:0000313" key="2">
    <source>
        <dbReference type="EMBL" id="GFZ15803.1"/>
    </source>
</evidence>